<keyword evidence="2" id="KW-1185">Reference proteome</keyword>
<organism evidence="1 2">
    <name type="scientific">Mycoplasmopsis maculosa</name>
    <dbReference type="NCBI Taxonomy" id="114885"/>
    <lineage>
        <taxon>Bacteria</taxon>
        <taxon>Bacillati</taxon>
        <taxon>Mycoplasmatota</taxon>
        <taxon>Mycoplasmoidales</taxon>
        <taxon>Metamycoplasmataceae</taxon>
        <taxon>Mycoplasmopsis</taxon>
    </lineage>
</organism>
<sequence>MYLLSDGAKYFQNLAKILNATHIYDYFHFIKKFNDIFMKRIYIYNRYKKEILKINGLSAQKWLKLSLSNKDELLEKLNYLLKLKFSKKSILITIKAFINFIKNSCSNYKFYINSITAQSESAVSLYKSFYSKRYSTFSVETIQNLIRIRASEKWIFINFKSIIKELNLNVLYEPLLWEAHKNYIYL</sequence>
<dbReference type="KEGG" id="mmau:NCTC10168_00129"/>
<proteinExistence type="predicted"/>
<name>A0A449B3N6_9BACT</name>
<reference evidence="1 2" key="1">
    <citation type="submission" date="2019-01" db="EMBL/GenBank/DDBJ databases">
        <authorList>
            <consortium name="Pathogen Informatics"/>
        </authorList>
    </citation>
    <scope>NUCLEOTIDE SEQUENCE [LARGE SCALE GENOMIC DNA]</scope>
    <source>
        <strain evidence="1 2">NCTC10168</strain>
    </source>
</reference>
<protein>
    <submittedName>
        <fullName evidence="1">Uncharacterized protein</fullName>
    </submittedName>
</protein>
<gene>
    <name evidence="1" type="ORF">NCTC10168_00129</name>
</gene>
<evidence type="ECO:0000313" key="1">
    <source>
        <dbReference type="EMBL" id="VEU75213.1"/>
    </source>
</evidence>
<evidence type="ECO:0000313" key="2">
    <source>
        <dbReference type="Proteomes" id="UP000290243"/>
    </source>
</evidence>
<dbReference type="AlphaFoldDB" id="A0A449B3N6"/>
<dbReference type="Proteomes" id="UP000290243">
    <property type="component" value="Chromosome"/>
</dbReference>
<dbReference type="EMBL" id="LR215037">
    <property type="protein sequence ID" value="VEU75213.1"/>
    <property type="molecule type" value="Genomic_DNA"/>
</dbReference>
<accession>A0A449B3N6</accession>